<protein>
    <submittedName>
        <fullName evidence="1">Uncharacterized protein</fullName>
    </submittedName>
</protein>
<dbReference type="Proteomes" id="UP001239795">
    <property type="component" value="Unassembled WGS sequence"/>
</dbReference>
<evidence type="ECO:0000313" key="1">
    <source>
        <dbReference type="EMBL" id="KAK1452063.1"/>
    </source>
</evidence>
<dbReference type="AlphaFoldDB" id="A0AAI9XK87"/>
<sequence length="79" mass="8422">MACHPEPAMASHDMHALPVHSLDSCSHPCRPSRSCPPSRRGIVHSYSILRWGPTVSATAFGGPFSLEPVSAGQSLTHSM</sequence>
<reference evidence="1 2" key="1">
    <citation type="submission" date="2016-10" db="EMBL/GenBank/DDBJ databases">
        <title>The genome sequence of Colletotrichum fioriniae PJ7.</title>
        <authorList>
            <person name="Baroncelli R."/>
        </authorList>
    </citation>
    <scope>NUCLEOTIDE SEQUENCE [LARGE SCALE GENOMIC DNA]</scope>
    <source>
        <strain evidence="1">Col 31</strain>
    </source>
</reference>
<organism evidence="1 2">
    <name type="scientific">Colletotrichum melonis</name>
    <dbReference type="NCBI Taxonomy" id="1209925"/>
    <lineage>
        <taxon>Eukaryota</taxon>
        <taxon>Fungi</taxon>
        <taxon>Dikarya</taxon>
        <taxon>Ascomycota</taxon>
        <taxon>Pezizomycotina</taxon>
        <taxon>Sordariomycetes</taxon>
        <taxon>Hypocreomycetidae</taxon>
        <taxon>Glomerellales</taxon>
        <taxon>Glomerellaceae</taxon>
        <taxon>Colletotrichum</taxon>
        <taxon>Colletotrichum acutatum species complex</taxon>
    </lineage>
</organism>
<accession>A0AAI9XK87</accession>
<proteinExistence type="predicted"/>
<dbReference type="EMBL" id="MLGG01000046">
    <property type="protein sequence ID" value="KAK1452063.1"/>
    <property type="molecule type" value="Genomic_DNA"/>
</dbReference>
<evidence type="ECO:0000313" key="2">
    <source>
        <dbReference type="Proteomes" id="UP001239795"/>
    </source>
</evidence>
<keyword evidence="2" id="KW-1185">Reference proteome</keyword>
<gene>
    <name evidence="1" type="ORF">CMEL01_06637</name>
</gene>
<comment type="caution">
    <text evidence="1">The sequence shown here is derived from an EMBL/GenBank/DDBJ whole genome shotgun (WGS) entry which is preliminary data.</text>
</comment>
<name>A0AAI9XK87_9PEZI</name>